<dbReference type="RefSeq" id="WP_035380248.1">
    <property type="nucleotide sequence ID" value="NZ_CP022699.1"/>
</dbReference>
<dbReference type="SUPFAM" id="SSF50475">
    <property type="entry name" value="FMN-binding split barrel"/>
    <property type="match status" value="1"/>
</dbReference>
<reference evidence="6 8" key="1">
    <citation type="submission" date="2014-06" db="EMBL/GenBank/DDBJ databases">
        <authorList>
            <person name="Ju J."/>
            <person name="Zhang J."/>
        </authorList>
    </citation>
    <scope>NUCLEOTIDE SEQUENCE [LARGE SCALE GENOMIC DNA]</scope>
    <source>
        <strain evidence="6">DmW_042</strain>
    </source>
</reference>
<dbReference type="PANTHER" id="PTHR30466">
    <property type="entry name" value="FLAVIN REDUCTASE"/>
    <property type="match status" value="1"/>
</dbReference>
<reference evidence="5 7" key="2">
    <citation type="submission" date="2015-06" db="EMBL/GenBank/DDBJ databases">
        <title>Improved classification and identification of acetic acid bacteria using matrix-assisted laser desorption/ionization time-of-flight mass spectrometry; Gluconobacter nephelii and Gluconobacter uchimurae are later heterotypic synonyms of Gluconobacter japonicus and Gluconobacter oxydans, respectively.</title>
        <authorList>
            <person name="Li L."/>
            <person name="Cleenwerck I."/>
            <person name="De Vuyst L."/>
            <person name="Vandamme P."/>
        </authorList>
    </citation>
    <scope>NUCLEOTIDE SEQUENCE [LARGE SCALE GENOMIC DNA]</scope>
    <source>
        <strain evidence="5 7">LMG 1663</strain>
    </source>
</reference>
<feature type="domain" description="Flavin reductase like" evidence="3">
    <location>
        <begin position="13"/>
        <end position="158"/>
    </location>
</feature>
<dbReference type="OrthoDB" id="9792858at2"/>
<dbReference type="SMART" id="SM00903">
    <property type="entry name" value="Flavin_Reduct"/>
    <property type="match status" value="1"/>
</dbReference>
<dbReference type="EMBL" id="JOMM01000047">
    <property type="protein sequence ID" value="OUI84147.1"/>
    <property type="molecule type" value="Genomic_DNA"/>
</dbReference>
<dbReference type="InterPro" id="IPR002563">
    <property type="entry name" value="Flavin_Rdtase-like_dom"/>
</dbReference>
<evidence type="ECO:0000313" key="5">
    <source>
        <dbReference type="EMBL" id="KXV56439.1"/>
    </source>
</evidence>
<evidence type="ECO:0000256" key="1">
    <source>
        <dbReference type="ARBA" id="ARBA00008898"/>
    </source>
</evidence>
<evidence type="ECO:0000313" key="6">
    <source>
        <dbReference type="EMBL" id="OUI84147.1"/>
    </source>
</evidence>
<evidence type="ECO:0000313" key="8">
    <source>
        <dbReference type="Proteomes" id="UP000194565"/>
    </source>
</evidence>
<accession>A0A149TTN0</accession>
<dbReference type="Proteomes" id="UP000220394">
    <property type="component" value="Chromosome"/>
</dbReference>
<dbReference type="GO" id="GO:0010181">
    <property type="term" value="F:FMN binding"/>
    <property type="evidence" value="ECO:0007669"/>
    <property type="project" value="InterPro"/>
</dbReference>
<dbReference type="AlphaFoldDB" id="A0A149TTN0"/>
<keyword evidence="2" id="KW-0560">Oxidoreductase</keyword>
<dbReference type="Gene3D" id="2.30.110.10">
    <property type="entry name" value="Electron Transport, Fmn-binding Protein, Chain A"/>
    <property type="match status" value="1"/>
</dbReference>
<sequence length="160" mass="17429">MTSLTSDQFRRAMSHFATGVAVVTARGEEGEQGATISALSSVSLDPLMLLICLNRRSSTCRAIEHSGRFGVSILRQSQEAVAMHFAGPAKDKQFDDYCIRQEDGLFFVCDALVQIGVEVVETLRGGTHEIFLARPVHVAMNSDSEVGPLLYYRGAFDLAS</sequence>
<protein>
    <submittedName>
        <fullName evidence="5">Flavin mononucleotide reductase</fullName>
    </submittedName>
    <submittedName>
        <fullName evidence="4">Flavin reductase</fullName>
    </submittedName>
</protein>
<dbReference type="EMBL" id="LHZT01000125">
    <property type="protein sequence ID" value="KXV56439.1"/>
    <property type="molecule type" value="Genomic_DNA"/>
</dbReference>
<dbReference type="Pfam" id="PF01613">
    <property type="entry name" value="Flavin_Reduct"/>
    <property type="match status" value="1"/>
</dbReference>
<name>A0A149TTN0_9PROT</name>
<evidence type="ECO:0000313" key="7">
    <source>
        <dbReference type="Proteomes" id="UP000075411"/>
    </source>
</evidence>
<dbReference type="GeneID" id="89478024"/>
<dbReference type="PATRIC" id="fig|104102.12.peg.331"/>
<organism evidence="5 7">
    <name type="scientific">Acetobacter tropicalis</name>
    <dbReference type="NCBI Taxonomy" id="104102"/>
    <lineage>
        <taxon>Bacteria</taxon>
        <taxon>Pseudomonadati</taxon>
        <taxon>Pseudomonadota</taxon>
        <taxon>Alphaproteobacteria</taxon>
        <taxon>Acetobacterales</taxon>
        <taxon>Acetobacteraceae</taxon>
        <taxon>Acetobacter</taxon>
    </lineage>
</organism>
<evidence type="ECO:0000313" key="9">
    <source>
        <dbReference type="Proteomes" id="UP000220394"/>
    </source>
</evidence>
<dbReference type="InterPro" id="IPR012349">
    <property type="entry name" value="Split_barrel_FMN-bd"/>
</dbReference>
<gene>
    <name evidence="5" type="ORF">AD947_10740</name>
    <name evidence="4" type="ORF">CIW82_05370</name>
    <name evidence="6" type="ORF">HC62_13555</name>
</gene>
<dbReference type="Proteomes" id="UP000194565">
    <property type="component" value="Unassembled WGS sequence"/>
</dbReference>
<reference evidence="4 9" key="3">
    <citation type="submission" date="2017-08" db="EMBL/GenBank/DDBJ databases">
        <title>Complete Genome Sequence of Acetobacter tropicalis Oregon-R-modENCODE STRAIN BDGP1, an acetic acid bacterium isolated from Drosophila melanogaster gut.</title>
        <authorList>
            <person name="Wan K.H."/>
            <person name="Yu C."/>
            <person name="Park S."/>
            <person name="Hammonds A.S."/>
            <person name="Booth B.W."/>
            <person name="Celniker S.E."/>
        </authorList>
    </citation>
    <scope>NUCLEOTIDE SEQUENCE [LARGE SCALE GENOMIC DNA]</scope>
    <source>
        <strain evidence="4 9">BDGP1</strain>
    </source>
</reference>
<evidence type="ECO:0000313" key="4">
    <source>
        <dbReference type="EMBL" id="ATJ90205.1"/>
    </source>
</evidence>
<dbReference type="GO" id="GO:0042602">
    <property type="term" value="F:riboflavin reductase (NADPH) activity"/>
    <property type="evidence" value="ECO:0007669"/>
    <property type="project" value="TreeGrafter"/>
</dbReference>
<comment type="similarity">
    <text evidence="1">Belongs to the non-flavoprotein flavin reductase family.</text>
</comment>
<dbReference type="Proteomes" id="UP000075411">
    <property type="component" value="Unassembled WGS sequence"/>
</dbReference>
<dbReference type="PANTHER" id="PTHR30466:SF11">
    <property type="entry name" value="FLAVIN-DEPENDENT MONOOXYGENASE, REDUCTASE SUBUNIT HSAB"/>
    <property type="match status" value="1"/>
</dbReference>
<evidence type="ECO:0000256" key="2">
    <source>
        <dbReference type="ARBA" id="ARBA00023002"/>
    </source>
</evidence>
<dbReference type="KEGG" id="ato:CIW82_05370"/>
<dbReference type="EMBL" id="CP022699">
    <property type="protein sequence ID" value="ATJ90205.1"/>
    <property type="molecule type" value="Genomic_DNA"/>
</dbReference>
<evidence type="ECO:0000259" key="3">
    <source>
        <dbReference type="SMART" id="SM00903"/>
    </source>
</evidence>
<proteinExistence type="inferred from homology"/>
<dbReference type="InterPro" id="IPR050268">
    <property type="entry name" value="NADH-dep_flavin_reductase"/>
</dbReference>